<dbReference type="PANTHER" id="PTHR46388">
    <property type="entry name" value="NHL REPEAT-CONTAINING PROTEIN 2"/>
    <property type="match status" value="1"/>
</dbReference>
<name>A0ABW0M2V3_9BACL</name>
<evidence type="ECO:0000256" key="1">
    <source>
        <dbReference type="ARBA" id="ARBA00004196"/>
    </source>
</evidence>
<dbReference type="InterPro" id="IPR056822">
    <property type="entry name" value="TEN_NHL"/>
</dbReference>
<dbReference type="CDD" id="cd14953">
    <property type="entry name" value="NHL_like_1"/>
    <property type="match status" value="1"/>
</dbReference>
<evidence type="ECO:0000313" key="5">
    <source>
        <dbReference type="EMBL" id="MFC5471306.1"/>
    </source>
</evidence>
<comment type="subcellular location">
    <subcellularLocation>
        <location evidence="1">Cell envelope</location>
    </subcellularLocation>
</comment>
<dbReference type="InterPro" id="IPR013378">
    <property type="entry name" value="InlB-like_B-rpt"/>
</dbReference>
<feature type="domain" description="BIG2" evidence="4">
    <location>
        <begin position="531"/>
        <end position="609"/>
    </location>
</feature>
<organism evidence="5 6">
    <name type="scientific">Cohnella suwonensis</name>
    <dbReference type="NCBI Taxonomy" id="696072"/>
    <lineage>
        <taxon>Bacteria</taxon>
        <taxon>Bacillati</taxon>
        <taxon>Bacillota</taxon>
        <taxon>Bacilli</taxon>
        <taxon>Bacillales</taxon>
        <taxon>Paenibacillaceae</taxon>
        <taxon>Cohnella</taxon>
    </lineage>
</organism>
<proteinExistence type="predicted"/>
<feature type="repeat" description="NHL" evidence="3">
    <location>
        <begin position="63"/>
        <end position="94"/>
    </location>
</feature>
<dbReference type="InterPro" id="IPR003343">
    <property type="entry name" value="Big_2"/>
</dbReference>
<dbReference type="Pfam" id="PF09479">
    <property type="entry name" value="Flg_new"/>
    <property type="match status" value="1"/>
</dbReference>
<sequence>MQKQWKRVTSLLLAFLIAANVILGLPAGWGGQAYASSSDIITTVAGTGTGGYSGDGGAATLAELDGPSGMAVDSSGNLYIADSNNNIIRKVAKDGTISTVAGTGVQGYFGDGGPATSAQFYSPSGVAVDSSDNLYIADTNNFRIRKVATDGTISTVAGTGVWGNSGDGGLATLAKFYSPSGVAVDSSDNLYIADSSDNRIRKVATDGTINTVAGNGSNGYSGEGPATLVKLNNPRGIAVDSIGNLYIADYQSNRIRKVTGGTISTVAGTGSVAYSGDEGMAISTNMAYPTGVAVDSSDNLYIADFQNSVIWKVMVTDGTISKVAGIGGTSGYSGDGGAATLAKLQNPRGVAVDSSGNVYIADSSDRIRKMGKYTVTFNSNGGSAVSSQSMSYDGTGTATEPTDPTRAGYSFGGWYKDSGLTAQFNFTEFITGDKTLYAKWTAVPVTGVTLDAGTLTLTAGGSTAALTETVSPSNALNKNVTWTSSNPSVATVSSSGVVTPVAAGTATITVTTTDGSKTATSAVTVSAATVPVTGVALDQSTLSLTVGGTVGTLAETVSPSNATDKSVTWSSSNPLVATVSSSGVVTPVAAGTATITVTTTDGNKTATSAVTVSAATVPVTGVALDKSTLSLTVGGTVGTLAETVSPSNATDKSVTWSSSNTLVATVSSSGVVTPVAAGKATITVTTTDGSKTATSEVTVSAATVPVTGVALDKSTLALTVGGTVGTLAETVSPSNATDKSVTWSSSNTLVATVSSSGVVTPVAAGTATITVTTTDGSKTATSAVTVSAATVPGAPPTPDTSNTPNTGVDVLVNGKAESAGTATTTKVNEQSVTTVAVDSKKLEDKLAAEGEHAVITIPVNTKSDVVIGELDGQMVKNMEQKQAVVEIKTENATYTLPAQQINISAISDQLGKSIQLQDIKVKIEISKPTADTVKIVENSAAKGELTLVVPPLNFTVKANYGDTTIDVSK</sequence>
<reference evidence="6" key="1">
    <citation type="journal article" date="2019" name="Int. J. Syst. Evol. Microbiol.">
        <title>The Global Catalogue of Microorganisms (GCM) 10K type strain sequencing project: providing services to taxonomists for standard genome sequencing and annotation.</title>
        <authorList>
            <consortium name="The Broad Institute Genomics Platform"/>
            <consortium name="The Broad Institute Genome Sequencing Center for Infectious Disease"/>
            <person name="Wu L."/>
            <person name="Ma J."/>
        </authorList>
    </citation>
    <scope>NUCLEOTIDE SEQUENCE [LARGE SCALE GENOMIC DNA]</scope>
    <source>
        <strain evidence="6">CCUG 57113</strain>
    </source>
</reference>
<feature type="domain" description="BIG2" evidence="4">
    <location>
        <begin position="705"/>
        <end position="783"/>
    </location>
</feature>
<dbReference type="InterPro" id="IPR001258">
    <property type="entry name" value="NHL_repeat"/>
</dbReference>
<keyword evidence="6" id="KW-1185">Reference proteome</keyword>
<evidence type="ECO:0000256" key="2">
    <source>
        <dbReference type="ARBA" id="ARBA00022737"/>
    </source>
</evidence>
<dbReference type="Gene3D" id="2.60.40.1080">
    <property type="match status" value="4"/>
</dbReference>
<comment type="caution">
    <text evidence="5">The sequence shown here is derived from an EMBL/GenBank/DDBJ whole genome shotgun (WGS) entry which is preliminary data.</text>
</comment>
<dbReference type="Gene3D" id="2.60.40.4270">
    <property type="entry name" value="Listeria-Bacteroides repeat domain"/>
    <property type="match status" value="1"/>
</dbReference>
<dbReference type="InterPro" id="IPR008964">
    <property type="entry name" value="Invasin/intimin_cell_adhesion"/>
</dbReference>
<dbReference type="SUPFAM" id="SSF49373">
    <property type="entry name" value="Invasin/intimin cell-adhesion fragments"/>
    <property type="match status" value="4"/>
</dbReference>
<feature type="repeat" description="NHL" evidence="3">
    <location>
        <begin position="176"/>
        <end position="206"/>
    </location>
</feature>
<feature type="domain" description="BIG2" evidence="4">
    <location>
        <begin position="618"/>
        <end position="696"/>
    </location>
</feature>
<dbReference type="EMBL" id="JBHSMH010000097">
    <property type="protein sequence ID" value="MFC5471306.1"/>
    <property type="molecule type" value="Genomic_DNA"/>
</dbReference>
<evidence type="ECO:0000313" key="6">
    <source>
        <dbReference type="Proteomes" id="UP001596105"/>
    </source>
</evidence>
<dbReference type="InterPro" id="IPR011042">
    <property type="entry name" value="6-blade_b-propeller_TolB-like"/>
</dbReference>
<protein>
    <submittedName>
        <fullName evidence="5">Ig-like domain-containing protein</fullName>
    </submittedName>
</protein>
<dbReference type="NCBIfam" id="TIGR02543">
    <property type="entry name" value="List_Bact_rpt"/>
    <property type="match status" value="1"/>
</dbReference>
<evidence type="ECO:0000256" key="3">
    <source>
        <dbReference type="PROSITE-ProRule" id="PRU00504"/>
    </source>
</evidence>
<dbReference type="Proteomes" id="UP001596105">
    <property type="component" value="Unassembled WGS sequence"/>
</dbReference>
<feature type="repeat" description="NHL" evidence="3">
    <location>
        <begin position="119"/>
        <end position="150"/>
    </location>
</feature>
<dbReference type="PANTHER" id="PTHR46388:SF2">
    <property type="entry name" value="NHL REPEAT-CONTAINING PROTEIN 2"/>
    <property type="match status" value="1"/>
</dbReference>
<dbReference type="Pfam" id="PF25021">
    <property type="entry name" value="TEN_NHL"/>
    <property type="match status" value="4"/>
</dbReference>
<accession>A0ABW0M2V3</accession>
<dbReference type="InterPro" id="IPR042229">
    <property type="entry name" value="Listeria/Bacterioides_rpt_sf"/>
</dbReference>
<dbReference type="Pfam" id="PF01436">
    <property type="entry name" value="NHL"/>
    <property type="match status" value="1"/>
</dbReference>
<dbReference type="Pfam" id="PF02368">
    <property type="entry name" value="Big_2"/>
    <property type="match status" value="4"/>
</dbReference>
<keyword evidence="2" id="KW-0677">Repeat</keyword>
<gene>
    <name evidence="5" type="ORF">ACFPPD_21700</name>
</gene>
<dbReference type="SUPFAM" id="SSF101898">
    <property type="entry name" value="NHL repeat"/>
    <property type="match status" value="1"/>
</dbReference>
<dbReference type="RefSeq" id="WP_378083316.1">
    <property type="nucleotide sequence ID" value="NZ_JBHSMH010000097.1"/>
</dbReference>
<dbReference type="SMART" id="SM00635">
    <property type="entry name" value="BID_2"/>
    <property type="match status" value="4"/>
</dbReference>
<feature type="non-terminal residue" evidence="5">
    <location>
        <position position="969"/>
    </location>
</feature>
<dbReference type="PROSITE" id="PS51125">
    <property type="entry name" value="NHL"/>
    <property type="match status" value="3"/>
</dbReference>
<evidence type="ECO:0000259" key="4">
    <source>
        <dbReference type="SMART" id="SM00635"/>
    </source>
</evidence>
<feature type="domain" description="BIG2" evidence="4">
    <location>
        <begin position="444"/>
        <end position="522"/>
    </location>
</feature>
<dbReference type="Gene3D" id="2.120.10.30">
    <property type="entry name" value="TolB, C-terminal domain"/>
    <property type="match status" value="3"/>
</dbReference>